<evidence type="ECO:0000256" key="1">
    <source>
        <dbReference type="ARBA" id="ARBA00023125"/>
    </source>
</evidence>
<proteinExistence type="predicted"/>
<dbReference type="InterPro" id="IPR029442">
    <property type="entry name" value="GyrI-like"/>
</dbReference>
<dbReference type="PANTHER" id="PTHR30204">
    <property type="entry name" value="REDOX-CYCLING DRUG-SENSING TRANSCRIPTIONAL ACTIVATOR SOXR"/>
    <property type="match status" value="1"/>
</dbReference>
<dbReference type="AlphaFoldDB" id="A0A1L7REV2"/>
<reference evidence="3" key="1">
    <citation type="submission" date="2014-07" db="EMBL/GenBank/DDBJ databases">
        <authorList>
            <person name="Zhang J.E."/>
            <person name="Yang H."/>
            <person name="Guo J."/>
            <person name="Deng Z."/>
            <person name="Luo H."/>
            <person name="Luo M."/>
            <person name="Zhao B."/>
        </authorList>
    </citation>
    <scope>NUCLEOTIDE SEQUENCE</scope>
    <source>
        <strain evidence="3">AM4</strain>
    </source>
</reference>
<dbReference type="RefSeq" id="WP_073328407.1">
    <property type="nucleotide sequence ID" value="NZ_LK995542.1"/>
</dbReference>
<dbReference type="InterPro" id="IPR009061">
    <property type="entry name" value="DNA-bd_dom_put_sf"/>
</dbReference>
<dbReference type="Gene3D" id="3.20.80.10">
    <property type="entry name" value="Regulatory factor, effector binding domain"/>
    <property type="match status" value="1"/>
</dbReference>
<dbReference type="EMBL" id="LK995542">
    <property type="protein sequence ID" value="CED92611.1"/>
    <property type="molecule type" value="Genomic_DNA"/>
</dbReference>
<organism evidence="3">
    <name type="scientific">Actinomyces succiniciruminis</name>
    <dbReference type="NCBI Taxonomy" id="1522002"/>
    <lineage>
        <taxon>Bacteria</taxon>
        <taxon>Bacillati</taxon>
        <taxon>Actinomycetota</taxon>
        <taxon>Actinomycetes</taxon>
        <taxon>Actinomycetales</taxon>
        <taxon>Actinomycetaceae</taxon>
        <taxon>Actinomyces</taxon>
    </lineage>
</organism>
<dbReference type="SUPFAM" id="SSF55136">
    <property type="entry name" value="Probable bacterial effector-binding domain"/>
    <property type="match status" value="1"/>
</dbReference>
<evidence type="ECO:0000259" key="2">
    <source>
        <dbReference type="PROSITE" id="PS50937"/>
    </source>
</evidence>
<dbReference type="PANTHER" id="PTHR30204:SF97">
    <property type="entry name" value="MERR FAMILY REGULATORY PROTEIN"/>
    <property type="match status" value="1"/>
</dbReference>
<name>A0A1L7REV2_9ACTO</name>
<feature type="domain" description="HTH merR-type" evidence="2">
    <location>
        <begin position="7"/>
        <end position="77"/>
    </location>
</feature>
<dbReference type="SMART" id="SM00422">
    <property type="entry name" value="HTH_MERR"/>
    <property type="match status" value="1"/>
</dbReference>
<dbReference type="SMART" id="SM00871">
    <property type="entry name" value="AraC_E_bind"/>
    <property type="match status" value="1"/>
</dbReference>
<dbReference type="SUPFAM" id="SSF46955">
    <property type="entry name" value="Putative DNA-binding domain"/>
    <property type="match status" value="1"/>
</dbReference>
<dbReference type="Pfam" id="PF13411">
    <property type="entry name" value="MerR_1"/>
    <property type="match status" value="1"/>
</dbReference>
<dbReference type="Pfam" id="PF06445">
    <property type="entry name" value="GyrI-like"/>
    <property type="match status" value="1"/>
</dbReference>
<dbReference type="PROSITE" id="PS50937">
    <property type="entry name" value="HTH_MERR_2"/>
    <property type="match status" value="1"/>
</dbReference>
<dbReference type="InterPro" id="IPR010499">
    <property type="entry name" value="AraC_E-bd"/>
</dbReference>
<protein>
    <submittedName>
        <fullName evidence="3">Transcriptional regulator, effector binding domain protein</fullName>
    </submittedName>
</protein>
<dbReference type="InterPro" id="IPR011256">
    <property type="entry name" value="Reg_factor_effector_dom_sf"/>
</dbReference>
<sequence>MDHDEGLLRIGLFSRLTAISVRMLRYYQEQRVLEPAAIDPFTGHRSYAPSQLTDAHWIVRLRDAGMPVGEIAEIMANRGDPTRVRAIMSAHGDRLDAERERLERMSAAFEHINAYLKESTMDIDVRQIHMPAMTVAVLRRVLPSYNDEGRLWQEIVPLMERSGLELPSHDEGLGGATYLDPEYRETDVELEVWIRVPEPFTPVAPLECREVPARDVVAATLHGGYDGMPEVTAAIGSYIAAHNLRTGPMLNIYRVGPAHNPDPSTWVTDACFPIIEE</sequence>
<keyword evidence="1" id="KW-0238">DNA-binding</keyword>
<gene>
    <name evidence="3" type="ORF">AAM4_2779</name>
</gene>
<dbReference type="GO" id="GO:0003700">
    <property type="term" value="F:DNA-binding transcription factor activity"/>
    <property type="evidence" value="ECO:0007669"/>
    <property type="project" value="InterPro"/>
</dbReference>
<dbReference type="Gene3D" id="1.10.1660.10">
    <property type="match status" value="1"/>
</dbReference>
<dbReference type="InterPro" id="IPR000551">
    <property type="entry name" value="MerR-type_HTH_dom"/>
</dbReference>
<dbReference type="GO" id="GO:0003677">
    <property type="term" value="F:DNA binding"/>
    <property type="evidence" value="ECO:0007669"/>
    <property type="project" value="UniProtKB-KW"/>
</dbReference>
<accession>A0A1L7REV2</accession>
<evidence type="ECO:0000313" key="3">
    <source>
        <dbReference type="EMBL" id="CED92611.1"/>
    </source>
</evidence>
<dbReference type="InterPro" id="IPR047057">
    <property type="entry name" value="MerR_fam"/>
</dbReference>